<dbReference type="KEGG" id="asn:112550395"/>
<dbReference type="PROSITE" id="PS51504">
    <property type="entry name" value="H15"/>
    <property type="match status" value="1"/>
</dbReference>
<dbReference type="SUPFAM" id="SSF46785">
    <property type="entry name" value="Winged helix' DNA-binding domain"/>
    <property type="match status" value="1"/>
</dbReference>
<evidence type="ECO:0000259" key="2">
    <source>
        <dbReference type="PROSITE" id="PS51504"/>
    </source>
</evidence>
<dbReference type="Gene3D" id="1.10.10.10">
    <property type="entry name" value="Winged helix-like DNA-binding domain superfamily/Winged helix DNA-binding domain"/>
    <property type="match status" value="1"/>
</dbReference>
<name>A0A3Q0GQX3_ALLSI</name>
<feature type="region of interest" description="Disordered" evidence="1">
    <location>
        <begin position="1"/>
        <end position="41"/>
    </location>
</feature>
<feature type="compositionally biased region" description="Low complexity" evidence="1">
    <location>
        <begin position="1"/>
        <end position="21"/>
    </location>
</feature>
<feature type="region of interest" description="Disordered" evidence="1">
    <location>
        <begin position="94"/>
        <end position="140"/>
    </location>
</feature>
<evidence type="ECO:0000256" key="1">
    <source>
        <dbReference type="SAM" id="MobiDB-lite"/>
    </source>
</evidence>
<gene>
    <name evidence="4" type="primary">LOC112550395</name>
</gene>
<dbReference type="Pfam" id="PF00538">
    <property type="entry name" value="Linker_histone"/>
    <property type="match status" value="1"/>
</dbReference>
<reference evidence="4" key="1">
    <citation type="submission" date="2025-08" db="UniProtKB">
        <authorList>
            <consortium name="RefSeq"/>
        </authorList>
    </citation>
    <scope>IDENTIFICATION</scope>
</reference>
<accession>A0A3Q0GQX3</accession>
<evidence type="ECO:0000313" key="4">
    <source>
        <dbReference type="RefSeq" id="XP_025060593.1"/>
    </source>
</evidence>
<dbReference type="GO" id="GO:0000786">
    <property type="term" value="C:nucleosome"/>
    <property type="evidence" value="ECO:0007669"/>
    <property type="project" value="InterPro"/>
</dbReference>
<dbReference type="GeneID" id="112550395"/>
<sequence length="140" mass="14614">MSETAPAAAPAAAAPAPAAKAPAKKAKKAAGGAKAKKPLGPSVTELITQAVAASKERKGVSLAALKKVLAAGGYDVEKNNSRIKLGLRGLVDKGMKDVVRRTRMPEPAKSAPAPKKGSKKAVTKTQKKGDKKRKRSRRRW</sequence>
<dbReference type="STRING" id="38654.A0A3Q0GQX3"/>
<organism evidence="3 4">
    <name type="scientific">Alligator sinensis</name>
    <name type="common">Chinese alligator</name>
    <dbReference type="NCBI Taxonomy" id="38654"/>
    <lineage>
        <taxon>Eukaryota</taxon>
        <taxon>Metazoa</taxon>
        <taxon>Chordata</taxon>
        <taxon>Craniata</taxon>
        <taxon>Vertebrata</taxon>
        <taxon>Euteleostomi</taxon>
        <taxon>Archelosauria</taxon>
        <taxon>Archosauria</taxon>
        <taxon>Crocodylia</taxon>
        <taxon>Alligatoridae</taxon>
        <taxon>Alligatorinae</taxon>
        <taxon>Alligator</taxon>
    </lineage>
</organism>
<feature type="compositionally biased region" description="Basic residues" evidence="1">
    <location>
        <begin position="116"/>
        <end position="140"/>
    </location>
</feature>
<protein>
    <submittedName>
        <fullName evidence="4">Histone H1.11R-like</fullName>
    </submittedName>
</protein>
<dbReference type="InParanoid" id="A0A3Q0GQX3"/>
<dbReference type="InterPro" id="IPR036390">
    <property type="entry name" value="WH_DNA-bd_sf"/>
</dbReference>
<feature type="domain" description="H15" evidence="2">
    <location>
        <begin position="39"/>
        <end position="106"/>
    </location>
</feature>
<dbReference type="GO" id="GO:0003677">
    <property type="term" value="F:DNA binding"/>
    <property type="evidence" value="ECO:0007669"/>
    <property type="project" value="InterPro"/>
</dbReference>
<dbReference type="AlphaFoldDB" id="A0A3Q0GQX3"/>
<dbReference type="InterPro" id="IPR005818">
    <property type="entry name" value="Histone_H1/H5_H15"/>
</dbReference>
<evidence type="ECO:0000313" key="3">
    <source>
        <dbReference type="Proteomes" id="UP000189705"/>
    </source>
</evidence>
<dbReference type="GO" id="GO:0006334">
    <property type="term" value="P:nucleosome assembly"/>
    <property type="evidence" value="ECO:0007669"/>
    <property type="project" value="InterPro"/>
</dbReference>
<keyword evidence="3" id="KW-1185">Reference proteome</keyword>
<dbReference type="SMART" id="SM00526">
    <property type="entry name" value="H15"/>
    <property type="match status" value="1"/>
</dbReference>
<dbReference type="Proteomes" id="UP000189705">
    <property type="component" value="Unplaced"/>
</dbReference>
<feature type="compositionally biased region" description="Basic and acidic residues" evidence="1">
    <location>
        <begin position="94"/>
        <end position="106"/>
    </location>
</feature>
<dbReference type="InterPro" id="IPR036388">
    <property type="entry name" value="WH-like_DNA-bd_sf"/>
</dbReference>
<proteinExistence type="predicted"/>
<dbReference type="RefSeq" id="XP_025060593.1">
    <property type="nucleotide sequence ID" value="XM_025204808.1"/>
</dbReference>